<dbReference type="KEGG" id="vg:29125205"/>
<organism evidence="1 2">
    <name type="scientific">Bacillus phage SP-15</name>
    <dbReference type="NCBI Taxonomy" id="1792032"/>
    <lineage>
        <taxon>Viruses</taxon>
        <taxon>Duplodnaviria</taxon>
        <taxon>Heunggongvirae</taxon>
        <taxon>Uroviricota</taxon>
        <taxon>Caudoviricetes</taxon>
        <taxon>Thornevirus</taxon>
        <taxon>Thornevirus SP15</taxon>
    </lineage>
</organism>
<dbReference type="GeneID" id="29125205"/>
<gene>
    <name evidence="1" type="ORF">SP15_037</name>
</gene>
<evidence type="ECO:0000313" key="2">
    <source>
        <dbReference type="Proteomes" id="UP000203261"/>
    </source>
</evidence>
<sequence>MRNEMTIVDKLIKKSAPSLNEGLQFTLVEGELVGKLFKVAVDIPVNEKEEIGSDKFLFVKEAKEGNLEVEVRNSDDKIIGLLKASETAFEKLINDEAIEEVVTESVPTVNESKKYFTEAVDPKLINAVAEAVADEDFEAASDALSKIDSDEDIYEALVTAVAKVGDMDEDDAEDLVDEFLEEIDTDDEEDDELDERMKLVVRGGKVKRINVPIRKKRLNAKQKAALRKARRKAHTSSANKARRKSMIVRRRRFKESMDMLGEVKDTIESYGLAVLDTDLDMTNESVALELTLDNTDSFEVNLTEMESYFSEQFNADVEIPDVQLVNENQAAVLKLIVR</sequence>
<dbReference type="Proteomes" id="UP000203261">
    <property type="component" value="Segment"/>
</dbReference>
<evidence type="ECO:0000313" key="1">
    <source>
        <dbReference type="EMBL" id="AMM44836.1"/>
    </source>
</evidence>
<dbReference type="EMBL" id="KT624200">
    <property type="protein sequence ID" value="AMM44836.1"/>
    <property type="molecule type" value="Genomic_DNA"/>
</dbReference>
<reference evidence="1 2" key="1">
    <citation type="submission" date="2015-08" db="EMBL/GenBank/DDBJ databases">
        <authorList>
            <person name="Babu N.S."/>
            <person name="Beckwith C.J."/>
            <person name="Beseler K.G."/>
            <person name="Brison A."/>
            <person name="Carone J.V."/>
            <person name="Caskin T.P."/>
            <person name="Diamond M."/>
            <person name="Durham M.E."/>
            <person name="Foxe J.M."/>
            <person name="Go M."/>
            <person name="Henderson B.A."/>
            <person name="Jones I.B."/>
            <person name="McGettigan J.A."/>
            <person name="Micheletti S.J."/>
            <person name="Nasrallah M.E."/>
            <person name="Ortiz D."/>
            <person name="Piller C.R."/>
            <person name="Privatt S.R."/>
            <person name="Schneider S.L."/>
            <person name="Sharp S."/>
            <person name="Smith T.C."/>
            <person name="Stanton J.D."/>
            <person name="Ullery H.E."/>
            <person name="Wilson R.J."/>
            <person name="Serrano M.G."/>
            <person name="Buck G."/>
            <person name="Lee V."/>
            <person name="Wang Y."/>
            <person name="Carvalho R."/>
            <person name="Voegtly L."/>
            <person name="Shi R."/>
            <person name="Duckworth R."/>
            <person name="Johnson A."/>
            <person name="Loviza R."/>
            <person name="Walstead R."/>
            <person name="Shah Z."/>
            <person name="Kiflezghi M."/>
            <person name="Wade K."/>
            <person name="Ball S.L."/>
            <person name="Bradley K.W."/>
            <person name="Asai D.J."/>
            <person name="Bowman C.A."/>
            <person name="Russell D.A."/>
            <person name="Pope W.H."/>
            <person name="Jacobs-Sera D."/>
            <person name="Hendrix R.W."/>
            <person name="Hatfull G.F."/>
        </authorList>
    </citation>
    <scope>NUCLEOTIDE SEQUENCE [LARGE SCALE GENOMIC DNA]</scope>
</reference>
<keyword evidence="2" id="KW-1185">Reference proteome</keyword>
<protein>
    <submittedName>
        <fullName evidence="1">Uncharacterized protein</fullName>
    </submittedName>
</protein>
<accession>A0A127AVY7</accession>
<name>A0A127AVY7_9CAUD</name>
<dbReference type="RefSeq" id="YP_009302425.1">
    <property type="nucleotide sequence ID" value="NC_031245.1"/>
</dbReference>
<proteinExistence type="predicted"/>